<sequence length="107" mass="11992">NSKKDASIVDLIDSFRLEGPLAEIPRAEELQPSPEQLMLPIHRVEDNVILGETFVSFSLQIVHSRVQRVRGEIMEKISDPKPHDKDPSAATFKEKELDTISESALVS</sequence>
<dbReference type="EMBL" id="BKCJ011454287">
    <property type="protein sequence ID" value="GFD35064.1"/>
    <property type="molecule type" value="Genomic_DNA"/>
</dbReference>
<dbReference type="AlphaFoldDB" id="A0A699VT41"/>
<proteinExistence type="predicted"/>
<feature type="region of interest" description="Disordered" evidence="1">
    <location>
        <begin position="75"/>
        <end position="107"/>
    </location>
</feature>
<gene>
    <name evidence="2" type="ORF">Tci_907033</name>
</gene>
<protein>
    <submittedName>
        <fullName evidence="2">Uncharacterized protein</fullName>
    </submittedName>
</protein>
<evidence type="ECO:0000256" key="1">
    <source>
        <dbReference type="SAM" id="MobiDB-lite"/>
    </source>
</evidence>
<accession>A0A699VT41</accession>
<name>A0A699VT41_TANCI</name>
<feature type="non-terminal residue" evidence="2">
    <location>
        <position position="1"/>
    </location>
</feature>
<reference evidence="2" key="1">
    <citation type="journal article" date="2019" name="Sci. Rep.">
        <title>Draft genome of Tanacetum cinerariifolium, the natural source of mosquito coil.</title>
        <authorList>
            <person name="Yamashiro T."/>
            <person name="Shiraishi A."/>
            <person name="Satake H."/>
            <person name="Nakayama K."/>
        </authorList>
    </citation>
    <scope>NUCLEOTIDE SEQUENCE</scope>
</reference>
<organism evidence="2">
    <name type="scientific">Tanacetum cinerariifolium</name>
    <name type="common">Dalmatian daisy</name>
    <name type="synonym">Chrysanthemum cinerariifolium</name>
    <dbReference type="NCBI Taxonomy" id="118510"/>
    <lineage>
        <taxon>Eukaryota</taxon>
        <taxon>Viridiplantae</taxon>
        <taxon>Streptophyta</taxon>
        <taxon>Embryophyta</taxon>
        <taxon>Tracheophyta</taxon>
        <taxon>Spermatophyta</taxon>
        <taxon>Magnoliopsida</taxon>
        <taxon>eudicotyledons</taxon>
        <taxon>Gunneridae</taxon>
        <taxon>Pentapetalae</taxon>
        <taxon>asterids</taxon>
        <taxon>campanulids</taxon>
        <taxon>Asterales</taxon>
        <taxon>Asteraceae</taxon>
        <taxon>Asteroideae</taxon>
        <taxon>Anthemideae</taxon>
        <taxon>Anthemidinae</taxon>
        <taxon>Tanacetum</taxon>
    </lineage>
</organism>
<feature type="compositionally biased region" description="Basic and acidic residues" evidence="1">
    <location>
        <begin position="75"/>
        <end position="98"/>
    </location>
</feature>
<comment type="caution">
    <text evidence="2">The sequence shown here is derived from an EMBL/GenBank/DDBJ whole genome shotgun (WGS) entry which is preliminary data.</text>
</comment>
<evidence type="ECO:0000313" key="2">
    <source>
        <dbReference type="EMBL" id="GFD35064.1"/>
    </source>
</evidence>